<evidence type="ECO:0000256" key="3">
    <source>
        <dbReference type="SAM" id="SignalP"/>
    </source>
</evidence>
<dbReference type="AlphaFoldDB" id="A0A8J8WIR6"/>
<evidence type="ECO:0000313" key="5">
    <source>
        <dbReference type="EMBL" id="KAF7718069.1"/>
    </source>
</evidence>
<dbReference type="CDD" id="cd00118">
    <property type="entry name" value="LysM"/>
    <property type="match status" value="1"/>
</dbReference>
<dbReference type="Proteomes" id="UP000631181">
    <property type="component" value="Unassembled WGS sequence"/>
</dbReference>
<dbReference type="InterPro" id="IPR018392">
    <property type="entry name" value="LysM"/>
</dbReference>
<dbReference type="PANTHER" id="PTHR34997">
    <property type="entry name" value="AM15"/>
    <property type="match status" value="1"/>
</dbReference>
<dbReference type="Pfam" id="PF01476">
    <property type="entry name" value="LysM"/>
    <property type="match status" value="1"/>
</dbReference>
<dbReference type="InterPro" id="IPR052210">
    <property type="entry name" value="LysM1-like"/>
</dbReference>
<accession>A0A8J8WIR6</accession>
<dbReference type="GO" id="GO:0008061">
    <property type="term" value="F:chitin binding"/>
    <property type="evidence" value="ECO:0007669"/>
    <property type="project" value="UniProtKB-KW"/>
</dbReference>
<dbReference type="SUPFAM" id="SSF54106">
    <property type="entry name" value="LysM domain"/>
    <property type="match status" value="1"/>
</dbReference>
<feature type="chain" id="PRO_5035183818" evidence="3">
    <location>
        <begin position="24"/>
        <end position="98"/>
    </location>
</feature>
<protein>
    <submittedName>
        <fullName evidence="5">LysM domain-containing protein</fullName>
    </submittedName>
</protein>
<feature type="signal peptide" evidence="3">
    <location>
        <begin position="1"/>
        <end position="23"/>
    </location>
</feature>
<keyword evidence="3" id="KW-0732">Signal</keyword>
<dbReference type="InterPro" id="IPR036779">
    <property type="entry name" value="LysM_dom_sf"/>
</dbReference>
<evidence type="ECO:0000256" key="2">
    <source>
        <dbReference type="ARBA" id="ARBA00023026"/>
    </source>
</evidence>
<comment type="caution">
    <text evidence="5">The sequence shown here is derived from an EMBL/GenBank/DDBJ whole genome shotgun (WGS) entry which is preliminary data.</text>
</comment>
<gene>
    <name evidence="5" type="ORF">PECM_003034</name>
</gene>
<evidence type="ECO:0000259" key="4">
    <source>
        <dbReference type="PROSITE" id="PS51782"/>
    </source>
</evidence>
<name>A0A8J8WIR6_9EURO</name>
<keyword evidence="2" id="KW-0843">Virulence</keyword>
<dbReference type="OrthoDB" id="5985073at2759"/>
<reference evidence="5" key="1">
    <citation type="journal article" date="2020" name="Front. Microbiol.">
        <title>Gene regulatory networks of Penicillium echinulatum 2HH and Penicillium oxalicum 114-2 inferred by a computational biology approach.</title>
        <authorList>
            <person name="Lenz A.R."/>
            <person name="Galan-Vasquez E."/>
            <person name="Balbinot E."/>
            <person name="De Abreu F.P."/>
            <person name="De Oliveira N.S."/>
            <person name="Da Rosa L.O."/>
            <person name="De Avila E Silva S."/>
            <person name="Camassola M."/>
            <person name="Dillon A.J.P."/>
            <person name="Perez-Rueda E."/>
        </authorList>
    </citation>
    <scope>NUCLEOTIDE SEQUENCE</scope>
    <source>
        <strain evidence="5">S1M29</strain>
    </source>
</reference>
<keyword evidence="1" id="KW-0147">Chitin-binding</keyword>
<evidence type="ECO:0000313" key="6">
    <source>
        <dbReference type="Proteomes" id="UP000631181"/>
    </source>
</evidence>
<keyword evidence="6" id="KW-1185">Reference proteome</keyword>
<dbReference type="PANTHER" id="PTHR34997:SF1">
    <property type="entry name" value="PEPTIDOGLYCAN-BINDING LYSIN DOMAIN"/>
    <property type="match status" value="1"/>
</dbReference>
<evidence type="ECO:0000256" key="1">
    <source>
        <dbReference type="ARBA" id="ARBA00022669"/>
    </source>
</evidence>
<dbReference type="EMBL" id="WIWV01000019">
    <property type="protein sequence ID" value="KAF7718069.1"/>
    <property type="molecule type" value="Genomic_DNA"/>
</dbReference>
<sequence>MASFCMKVLLCTLGLTTLGLSAAVESVQEHDAEANNYCNLHYTVQSGDTCWDICNNYGYAFTIKQLLCWNPEINTSCTNLIPGRSICVGVRGAGPKCW</sequence>
<dbReference type="PROSITE" id="PS51782">
    <property type="entry name" value="LYSM"/>
    <property type="match status" value="1"/>
</dbReference>
<dbReference type="SMART" id="SM00257">
    <property type="entry name" value="LysM"/>
    <property type="match status" value="1"/>
</dbReference>
<dbReference type="Gene3D" id="3.10.350.10">
    <property type="entry name" value="LysM domain"/>
    <property type="match status" value="1"/>
</dbReference>
<proteinExistence type="predicted"/>
<feature type="domain" description="LysM" evidence="4">
    <location>
        <begin position="40"/>
        <end position="88"/>
    </location>
</feature>
<organism evidence="5 6">
    <name type="scientific">Penicillium ucsense</name>
    <dbReference type="NCBI Taxonomy" id="2839758"/>
    <lineage>
        <taxon>Eukaryota</taxon>
        <taxon>Fungi</taxon>
        <taxon>Dikarya</taxon>
        <taxon>Ascomycota</taxon>
        <taxon>Pezizomycotina</taxon>
        <taxon>Eurotiomycetes</taxon>
        <taxon>Eurotiomycetidae</taxon>
        <taxon>Eurotiales</taxon>
        <taxon>Aspergillaceae</taxon>
        <taxon>Penicillium</taxon>
    </lineage>
</organism>